<dbReference type="AlphaFoldDB" id="A0A177CCK6"/>
<proteinExistence type="predicted"/>
<gene>
    <name evidence="2" type="ORF">CC84DRAFT_820256</name>
</gene>
<dbReference type="InParanoid" id="A0A177CCK6"/>
<feature type="region of interest" description="Disordered" evidence="1">
    <location>
        <begin position="145"/>
        <end position="205"/>
    </location>
</feature>
<dbReference type="Proteomes" id="UP000077069">
    <property type="component" value="Unassembled WGS sequence"/>
</dbReference>
<reference evidence="2 3" key="1">
    <citation type="submission" date="2016-05" db="EMBL/GenBank/DDBJ databases">
        <title>Comparative analysis of secretome profiles of manganese(II)-oxidizing ascomycete fungi.</title>
        <authorList>
            <consortium name="DOE Joint Genome Institute"/>
            <person name="Zeiner C.A."/>
            <person name="Purvine S.O."/>
            <person name="Zink E.M."/>
            <person name="Wu S."/>
            <person name="Pasa-Tolic L."/>
            <person name="Chaput D.L."/>
            <person name="Haridas S."/>
            <person name="Grigoriev I.V."/>
            <person name="Santelli C.M."/>
            <person name="Hansel C.M."/>
        </authorList>
    </citation>
    <scope>NUCLEOTIDE SEQUENCE [LARGE SCALE GENOMIC DNA]</scope>
    <source>
        <strain evidence="2 3">AP3s5-JAC2a</strain>
    </source>
</reference>
<accession>A0A177CCK6</accession>
<dbReference type="PROSITE" id="PS51257">
    <property type="entry name" value="PROKAR_LIPOPROTEIN"/>
    <property type="match status" value="1"/>
</dbReference>
<evidence type="ECO:0000313" key="3">
    <source>
        <dbReference type="Proteomes" id="UP000077069"/>
    </source>
</evidence>
<dbReference type="EMBL" id="KV441553">
    <property type="protein sequence ID" value="OAG05056.1"/>
    <property type="molecule type" value="Genomic_DNA"/>
</dbReference>
<organism evidence="2 3">
    <name type="scientific">Paraphaeosphaeria sporulosa</name>
    <dbReference type="NCBI Taxonomy" id="1460663"/>
    <lineage>
        <taxon>Eukaryota</taxon>
        <taxon>Fungi</taxon>
        <taxon>Dikarya</taxon>
        <taxon>Ascomycota</taxon>
        <taxon>Pezizomycotina</taxon>
        <taxon>Dothideomycetes</taxon>
        <taxon>Pleosporomycetidae</taxon>
        <taxon>Pleosporales</taxon>
        <taxon>Massarineae</taxon>
        <taxon>Didymosphaeriaceae</taxon>
        <taxon>Paraphaeosphaeria</taxon>
    </lineage>
</organism>
<protein>
    <submittedName>
        <fullName evidence="2">Uncharacterized protein</fullName>
    </submittedName>
</protein>
<name>A0A177CCK6_9PLEO</name>
<evidence type="ECO:0000313" key="2">
    <source>
        <dbReference type="EMBL" id="OAG05056.1"/>
    </source>
</evidence>
<sequence length="205" mass="21645">MGSRCLAGGAYSRIATCAPWCGHVWTSLQGCRSGMKRVGPFARGAAGLCPLLLTLLGRPGLRLPPRRLPVVNSVAEYIPERACTHARTLCTLRPITIVKLLGIRCENPPAPREAKNTTHLRDANFPFPPGLVLCEGRAVNGAAPAESATATGARSASLKASDRANPRSSAIPPKPSPVNGLTPPASLPSQPHQRRVSRPSLCPML</sequence>
<keyword evidence="3" id="KW-1185">Reference proteome</keyword>
<dbReference type="RefSeq" id="XP_018035421.1">
    <property type="nucleotide sequence ID" value="XM_018187534.1"/>
</dbReference>
<evidence type="ECO:0000256" key="1">
    <source>
        <dbReference type="SAM" id="MobiDB-lite"/>
    </source>
</evidence>
<dbReference type="GeneID" id="28771020"/>